<dbReference type="AlphaFoldDB" id="A0AAV2TJD1"/>
<proteinExistence type="predicted"/>
<dbReference type="InterPro" id="IPR039872">
    <property type="entry name" value="KIAA0513"/>
</dbReference>
<evidence type="ECO:0000256" key="1">
    <source>
        <dbReference type="SAM" id="MobiDB-lite"/>
    </source>
</evidence>
<evidence type="ECO:0000259" key="2">
    <source>
        <dbReference type="Pfam" id="PF12335"/>
    </source>
</evidence>
<feature type="region of interest" description="Disordered" evidence="1">
    <location>
        <begin position="64"/>
        <end position="130"/>
    </location>
</feature>
<comment type="caution">
    <text evidence="3">The sequence shown here is derived from an EMBL/GenBank/DDBJ whole genome shotgun (WGS) entry which is preliminary data.</text>
</comment>
<gene>
    <name evidence="3" type="ORF">CDAUBV1_LOCUS11083</name>
</gene>
<organism evidence="3 4">
    <name type="scientific">Calicophoron daubneyi</name>
    <name type="common">Rumen fluke</name>
    <name type="synonym">Paramphistomum daubneyi</name>
    <dbReference type="NCBI Taxonomy" id="300641"/>
    <lineage>
        <taxon>Eukaryota</taxon>
        <taxon>Metazoa</taxon>
        <taxon>Spiralia</taxon>
        <taxon>Lophotrochozoa</taxon>
        <taxon>Platyhelminthes</taxon>
        <taxon>Trematoda</taxon>
        <taxon>Digenea</taxon>
        <taxon>Plagiorchiida</taxon>
        <taxon>Pronocephalata</taxon>
        <taxon>Paramphistomoidea</taxon>
        <taxon>Paramphistomidae</taxon>
        <taxon>Calicophoron</taxon>
    </lineage>
</organism>
<dbReference type="Pfam" id="PF12335">
    <property type="entry name" value="SBF2"/>
    <property type="match status" value="1"/>
</dbReference>
<sequence length="351" mass="39788">MNVRGFFKNVLTTENKDAPADPVSVTEPIEGNTGMSGFFSGTSRFLDTVQSKKNGLISGISNKLSSIKLPGDQGASPTAGKSRKHEDEDSDSSASEYGQEGDKPAYTEEPPAERRLSIESGDSLPEEEANQWRSDIRTLVTYLLTKSPVTPEMQTAFQNHTARHTGRSAFAKELRKQFGDFKEAPMEILEAISPYICQVLDQCNANEDFPPANNLMQLSFTIYHEEKATSMESRSEIRYLYTLLRENSIWQSMRFWNAAFFIALQNERRKQVVPSNLQEEEALELEKQLQENAAYLQLSKFLWRMYALGIPQDVCTDFMRKQANDAELTSDKCLVLQMNLQKLFKQEDATE</sequence>
<dbReference type="InterPro" id="IPR022096">
    <property type="entry name" value="SBF1/SBF2"/>
</dbReference>
<accession>A0AAV2TJD1</accession>
<name>A0AAV2TJD1_CALDB</name>
<protein>
    <recommendedName>
        <fullName evidence="2">SBF1/SBF2 domain-containing protein</fullName>
    </recommendedName>
</protein>
<dbReference type="EMBL" id="CAXLJL010000356">
    <property type="protein sequence ID" value="CAL5136780.1"/>
    <property type="molecule type" value="Genomic_DNA"/>
</dbReference>
<dbReference type="PANTHER" id="PTHR13663">
    <property type="entry name" value="SIMILAR TO RIKEN CDNA 6430548M08"/>
    <property type="match status" value="1"/>
</dbReference>
<evidence type="ECO:0000313" key="3">
    <source>
        <dbReference type="EMBL" id="CAL5136780.1"/>
    </source>
</evidence>
<feature type="domain" description="SBF1/SBF2" evidence="2">
    <location>
        <begin position="197"/>
        <end position="288"/>
    </location>
</feature>
<dbReference type="PANTHER" id="PTHR13663:SF2">
    <property type="entry name" value="SIMILAR TO RIKEN CDNA 6430548M08"/>
    <property type="match status" value="1"/>
</dbReference>
<reference evidence="3" key="1">
    <citation type="submission" date="2024-06" db="EMBL/GenBank/DDBJ databases">
        <authorList>
            <person name="Liu X."/>
            <person name="Lenzi L."/>
            <person name="Haldenby T S."/>
            <person name="Uol C."/>
        </authorList>
    </citation>
    <scope>NUCLEOTIDE SEQUENCE</scope>
</reference>
<evidence type="ECO:0000313" key="4">
    <source>
        <dbReference type="Proteomes" id="UP001497525"/>
    </source>
</evidence>
<dbReference type="Proteomes" id="UP001497525">
    <property type="component" value="Unassembled WGS sequence"/>
</dbReference>
<feature type="compositionally biased region" description="Basic and acidic residues" evidence="1">
    <location>
        <begin position="100"/>
        <end position="117"/>
    </location>
</feature>